<accession>A0A2A6LNN0</accession>
<evidence type="ECO:0000313" key="1">
    <source>
        <dbReference type="EMBL" id="PDT43832.1"/>
    </source>
</evidence>
<reference evidence="1 2" key="1">
    <citation type="submission" date="2017-09" db="EMBL/GenBank/DDBJ databases">
        <title>Comparative genomics of rhizobia isolated from Phaseolus vulgaris in China.</title>
        <authorList>
            <person name="Tong W."/>
        </authorList>
    </citation>
    <scope>NUCLEOTIDE SEQUENCE [LARGE SCALE GENOMIC DNA]</scope>
    <source>
        <strain evidence="1 2">PCH1</strain>
    </source>
</reference>
<gene>
    <name evidence="1" type="ORF">CO661_32755</name>
</gene>
<dbReference type="Proteomes" id="UP000220353">
    <property type="component" value="Unassembled WGS sequence"/>
</dbReference>
<protein>
    <submittedName>
        <fullName evidence="1">Uncharacterized protein</fullName>
    </submittedName>
</protein>
<organism evidence="1 2">
    <name type="scientific">Rhizobium fredii</name>
    <name type="common">Sinorhizobium fredii</name>
    <dbReference type="NCBI Taxonomy" id="380"/>
    <lineage>
        <taxon>Bacteria</taxon>
        <taxon>Pseudomonadati</taxon>
        <taxon>Pseudomonadota</taxon>
        <taxon>Alphaproteobacteria</taxon>
        <taxon>Hyphomicrobiales</taxon>
        <taxon>Rhizobiaceae</taxon>
        <taxon>Sinorhizobium/Ensifer group</taxon>
        <taxon>Sinorhizobium</taxon>
    </lineage>
</organism>
<comment type="caution">
    <text evidence="1">The sequence shown here is derived from an EMBL/GenBank/DDBJ whole genome shotgun (WGS) entry which is preliminary data.</text>
</comment>
<dbReference type="EMBL" id="NWTC01000057">
    <property type="protein sequence ID" value="PDT43832.1"/>
    <property type="molecule type" value="Genomic_DNA"/>
</dbReference>
<proteinExistence type="predicted"/>
<sequence length="66" mass="7618">MDNLLARKGKALGFEPVLGANLPRQRKLAFGFSHIAEVEIKRCKPILTRKKHLRFARLPSRHERSL</sequence>
<name>A0A2A6LNN0_RHIFR</name>
<evidence type="ECO:0000313" key="2">
    <source>
        <dbReference type="Proteomes" id="UP000220353"/>
    </source>
</evidence>
<dbReference type="AlphaFoldDB" id="A0A2A6LNN0"/>